<accession>A0ABT8IZS5</accession>
<name>A0ABT8IZS5_9MICO</name>
<dbReference type="CDD" id="cd00146">
    <property type="entry name" value="PKD"/>
    <property type="match status" value="1"/>
</dbReference>
<dbReference type="SUPFAM" id="SSF50998">
    <property type="entry name" value="Quinoprotein alcohol dehydrogenase-like"/>
    <property type="match status" value="1"/>
</dbReference>
<dbReference type="InterPro" id="IPR011047">
    <property type="entry name" value="Quinoprotein_ADH-like_sf"/>
</dbReference>
<dbReference type="Gene3D" id="2.60.40.10">
    <property type="entry name" value="Immunoglobulins"/>
    <property type="match status" value="1"/>
</dbReference>
<dbReference type="Proteomes" id="UP001174210">
    <property type="component" value="Unassembled WGS sequence"/>
</dbReference>
<reference evidence="2" key="1">
    <citation type="submission" date="2023-03" db="EMBL/GenBank/DDBJ databases">
        <title>MT1 and MT2 Draft Genomes of Novel Species.</title>
        <authorList>
            <person name="Venkateswaran K."/>
        </authorList>
    </citation>
    <scope>NUCLEOTIDE SEQUENCE</scope>
    <source>
        <strain evidence="2">F6_8S_P_1A</strain>
    </source>
</reference>
<organism evidence="2 3">
    <name type="scientific">Leifsonia virtsii</name>
    <dbReference type="NCBI Taxonomy" id="3035915"/>
    <lineage>
        <taxon>Bacteria</taxon>
        <taxon>Bacillati</taxon>
        <taxon>Actinomycetota</taxon>
        <taxon>Actinomycetes</taxon>
        <taxon>Micrococcales</taxon>
        <taxon>Microbacteriaceae</taxon>
        <taxon>Leifsonia</taxon>
    </lineage>
</organism>
<sequence>MDATKGSRRTRALGLLTATLSALLLIGGGVGLGVPASADTMPPDPNNPATPPTVGATALPTTQIDGVAWAQVVVGDTVYVTGKFTTARPAGSPAGSNTTPRSNLLAYNITTGALTPFNVPLNAQGLAIAASPDGSRIYVGGDFTSAGGASYYRIVAISTATGQPIASFRPIMESQVRALAVTNTAVYAGGTFSSVNGVSRGYIAKIDPTNGALVSSWGASADYVVDALAVSPDGARVYAGGRFKNVNGEPHYGLAMLTGSTGSTLPFPANNVVRDAGTQAGITALAATSDRIYGSGYVYGSGGNLEGSFSADAVTGALIWLEDCHGDTYSIAPLGNALYVAGHPHMCSNVGGFPETNPRTFHHTIAFSKARTGTLTNDGNRSYANFSGQPAPTLQTWFPNYTVGTYTGQYQAVWSLAGDSRYLVAGGEFPTVNGTAQYGLTRYAFDSVVRSTTGPNNNTALTPNATSPSAGQAKITWTATYDQDNAALTYALSRDGDTAHPVYQVTRSTNFWSLPGMSFTENGLAGGSAHTYTLTVTDPDGNRIARTGNRVVIAGGGTNQPPTASFTVGANGLAVSVDGRASSDPDGTISSYAWSFGDGGTASGATAAHTYAAAGTYTITLTVTDNAGATASTTRQATVAANTGSTIARDGFERTVTGGWGTADVGGAWTGAGTASSYSVASGAGRINDPAGSTKTETLGGVSSSRTDSTVSFTTDLAPSGGGVFVSAIGRQVGSAVYEGRVWLSASGAVQIQLLANGAALQTSTVSGLTYTPGQQLTVRMQAVGSSPTVVSAKVWSAAQAQPASWQVSATDSTAGLQAAGSVGLRAYLSATATATPVTVSFDNYLVTAVP</sequence>
<dbReference type="InterPro" id="IPR022409">
    <property type="entry name" value="PKD/Chitinase_dom"/>
</dbReference>
<keyword evidence="3" id="KW-1185">Reference proteome</keyword>
<comment type="caution">
    <text evidence="2">The sequence shown here is derived from an EMBL/GenBank/DDBJ whole genome shotgun (WGS) entry which is preliminary data.</text>
</comment>
<dbReference type="InterPro" id="IPR013431">
    <property type="entry name" value="Delta_60_rpt"/>
</dbReference>
<feature type="domain" description="PKD" evidence="1">
    <location>
        <begin position="558"/>
        <end position="646"/>
    </location>
</feature>
<dbReference type="Pfam" id="PF18911">
    <property type="entry name" value="PKD_4"/>
    <property type="match status" value="1"/>
</dbReference>
<proteinExistence type="predicted"/>
<dbReference type="SMART" id="SM00089">
    <property type="entry name" value="PKD"/>
    <property type="match status" value="1"/>
</dbReference>
<evidence type="ECO:0000259" key="1">
    <source>
        <dbReference type="PROSITE" id="PS50093"/>
    </source>
</evidence>
<evidence type="ECO:0000313" key="3">
    <source>
        <dbReference type="Proteomes" id="UP001174210"/>
    </source>
</evidence>
<dbReference type="EMBL" id="JAROCB010000004">
    <property type="protein sequence ID" value="MDN4598305.1"/>
    <property type="molecule type" value="Genomic_DNA"/>
</dbReference>
<protein>
    <submittedName>
        <fullName evidence="2">PKD domain-containing protein</fullName>
    </submittedName>
</protein>
<dbReference type="PROSITE" id="PS50093">
    <property type="entry name" value="PKD"/>
    <property type="match status" value="1"/>
</dbReference>
<evidence type="ECO:0000313" key="2">
    <source>
        <dbReference type="EMBL" id="MDN4598305.1"/>
    </source>
</evidence>
<dbReference type="InterPro" id="IPR000601">
    <property type="entry name" value="PKD_dom"/>
</dbReference>
<dbReference type="InterPro" id="IPR013783">
    <property type="entry name" value="Ig-like_fold"/>
</dbReference>
<dbReference type="RefSeq" id="WP_301219655.1">
    <property type="nucleotide sequence ID" value="NZ_JAROCB010000004.1"/>
</dbReference>
<dbReference type="Pfam" id="PF17164">
    <property type="entry name" value="DUF5122"/>
    <property type="match status" value="1"/>
</dbReference>
<dbReference type="InterPro" id="IPR035986">
    <property type="entry name" value="PKD_dom_sf"/>
</dbReference>
<dbReference type="SUPFAM" id="SSF49299">
    <property type="entry name" value="PKD domain"/>
    <property type="match status" value="1"/>
</dbReference>
<gene>
    <name evidence="2" type="ORF">P5G59_14230</name>
</gene>